<gene>
    <name evidence="14" type="primary">11444742</name>
    <name evidence="12" type="ordered locus">MTR_5g006950</name>
    <name evidence="13" type="ORF">MtrunA17_Chr5g0395001</name>
</gene>
<feature type="compositionally biased region" description="Low complexity" evidence="9">
    <location>
        <begin position="127"/>
        <end position="146"/>
    </location>
</feature>
<dbReference type="SUPFAM" id="SSF47699">
    <property type="entry name" value="Bifunctional inhibitor/lipid-transfer protein/seed storage 2S albumin"/>
    <property type="match status" value="1"/>
</dbReference>
<keyword evidence="6" id="KW-1015">Disulfide bond</keyword>
<evidence type="ECO:0000313" key="12">
    <source>
        <dbReference type="EMBL" id="AES93739.1"/>
    </source>
</evidence>
<dbReference type="GO" id="GO:0006869">
    <property type="term" value="P:lipid transport"/>
    <property type="evidence" value="ECO:0007669"/>
    <property type="project" value="InterPro"/>
</dbReference>
<sequence length="168" mass="16535">MAHSKMNMNLVLVVIAMMCAGATAQSSCTNVLVSLSPCLNYITGNSSTPSSGCCSNLASVVSSQPLCLCQVLGGGASSLGISINQTQALALPGACKVQTPPTSQCKTTNAASPADSPAGTEAESPNSVPSGTGSKSTPSTGDGSSSGNSINLSIPLFLILAAAYASVF</sequence>
<comment type="subcellular location">
    <subcellularLocation>
        <location evidence="1">Cell membrane</location>
        <topology evidence="1">Lipid-anchor</topology>
        <topology evidence="1">GPI-anchor</topology>
    </subcellularLocation>
</comment>
<dbReference type="GO" id="GO:0008289">
    <property type="term" value="F:lipid binding"/>
    <property type="evidence" value="ECO:0007669"/>
    <property type="project" value="InterPro"/>
</dbReference>
<dbReference type="EnsemblPlants" id="AES93739">
    <property type="protein sequence ID" value="AES93739"/>
    <property type="gene ID" value="MTR_5g006950"/>
</dbReference>
<dbReference type="FunFam" id="1.10.110.10:FF:000001">
    <property type="entry name" value="Bifunctional inhibitor/lipid-transfer protein/seed storage 2S albumin superfamily protein"/>
    <property type="match status" value="1"/>
</dbReference>
<evidence type="ECO:0000256" key="7">
    <source>
        <dbReference type="ARBA" id="ARBA00023180"/>
    </source>
</evidence>
<dbReference type="KEGG" id="mtr:11444742"/>
<feature type="chain" id="PRO_5014573352" evidence="10">
    <location>
        <begin position="25"/>
        <end position="168"/>
    </location>
</feature>
<keyword evidence="3" id="KW-1003">Cell membrane</keyword>
<reference evidence="14" key="3">
    <citation type="submission" date="2015-04" db="UniProtKB">
        <authorList>
            <consortium name="EnsemblPlants"/>
        </authorList>
    </citation>
    <scope>IDENTIFICATION</scope>
    <source>
        <strain evidence="14">cv. Jemalong A17</strain>
    </source>
</reference>
<feature type="compositionally biased region" description="Polar residues" evidence="9">
    <location>
        <begin position="101"/>
        <end position="111"/>
    </location>
</feature>
<feature type="region of interest" description="Disordered" evidence="9">
    <location>
        <begin position="101"/>
        <end position="146"/>
    </location>
</feature>
<dbReference type="Gene3D" id="1.10.110.10">
    <property type="entry name" value="Plant lipid-transfer and hydrophobic proteins"/>
    <property type="match status" value="1"/>
</dbReference>
<dbReference type="OrthoDB" id="911994at2759"/>
<reference evidence="12 15" key="1">
    <citation type="journal article" date="2011" name="Nature">
        <title>The Medicago genome provides insight into the evolution of rhizobial symbioses.</title>
        <authorList>
            <person name="Young N.D."/>
            <person name="Debelle F."/>
            <person name="Oldroyd G.E."/>
            <person name="Geurts R."/>
            <person name="Cannon S.B."/>
            <person name="Udvardi M.K."/>
            <person name="Benedito V.A."/>
            <person name="Mayer K.F."/>
            <person name="Gouzy J."/>
            <person name="Schoof H."/>
            <person name="Van de Peer Y."/>
            <person name="Proost S."/>
            <person name="Cook D.R."/>
            <person name="Meyers B.C."/>
            <person name="Spannagl M."/>
            <person name="Cheung F."/>
            <person name="De Mita S."/>
            <person name="Krishnakumar V."/>
            <person name="Gundlach H."/>
            <person name="Zhou S."/>
            <person name="Mudge J."/>
            <person name="Bharti A.K."/>
            <person name="Murray J.D."/>
            <person name="Naoumkina M.A."/>
            <person name="Rosen B."/>
            <person name="Silverstein K.A."/>
            <person name="Tang H."/>
            <person name="Rombauts S."/>
            <person name="Zhao P.X."/>
            <person name="Zhou P."/>
            <person name="Barbe V."/>
            <person name="Bardou P."/>
            <person name="Bechner M."/>
            <person name="Bellec A."/>
            <person name="Berger A."/>
            <person name="Berges H."/>
            <person name="Bidwell S."/>
            <person name="Bisseling T."/>
            <person name="Choisne N."/>
            <person name="Couloux A."/>
            <person name="Denny R."/>
            <person name="Deshpande S."/>
            <person name="Dai X."/>
            <person name="Doyle J.J."/>
            <person name="Dudez A.M."/>
            <person name="Farmer A.D."/>
            <person name="Fouteau S."/>
            <person name="Franken C."/>
            <person name="Gibelin C."/>
            <person name="Gish J."/>
            <person name="Goldstein S."/>
            <person name="Gonzalez A.J."/>
            <person name="Green P.J."/>
            <person name="Hallab A."/>
            <person name="Hartog M."/>
            <person name="Hua A."/>
            <person name="Humphray S.J."/>
            <person name="Jeong D.H."/>
            <person name="Jing Y."/>
            <person name="Jocker A."/>
            <person name="Kenton S.M."/>
            <person name="Kim D.J."/>
            <person name="Klee K."/>
            <person name="Lai H."/>
            <person name="Lang C."/>
            <person name="Lin S."/>
            <person name="Macmil S.L."/>
            <person name="Magdelenat G."/>
            <person name="Matthews L."/>
            <person name="McCorrison J."/>
            <person name="Monaghan E.L."/>
            <person name="Mun J.H."/>
            <person name="Najar F.Z."/>
            <person name="Nicholson C."/>
            <person name="Noirot C."/>
            <person name="O'Bleness M."/>
            <person name="Paule C.R."/>
            <person name="Poulain J."/>
            <person name="Prion F."/>
            <person name="Qin B."/>
            <person name="Qu C."/>
            <person name="Retzel E.F."/>
            <person name="Riddle C."/>
            <person name="Sallet E."/>
            <person name="Samain S."/>
            <person name="Samson N."/>
            <person name="Sanders I."/>
            <person name="Saurat O."/>
            <person name="Scarpelli C."/>
            <person name="Schiex T."/>
            <person name="Segurens B."/>
            <person name="Severin A.J."/>
            <person name="Sherrier D.J."/>
            <person name="Shi R."/>
            <person name="Sims S."/>
            <person name="Singer S.R."/>
            <person name="Sinharoy S."/>
            <person name="Sterck L."/>
            <person name="Viollet A."/>
            <person name="Wang B.B."/>
            <person name="Wang K."/>
            <person name="Wang M."/>
            <person name="Wang X."/>
            <person name="Warfsmann J."/>
            <person name="Weissenbach J."/>
            <person name="White D.D."/>
            <person name="White J.D."/>
            <person name="Wiley G.B."/>
            <person name="Wincker P."/>
            <person name="Xing Y."/>
            <person name="Yang L."/>
            <person name="Yao Z."/>
            <person name="Ying F."/>
            <person name="Zhai J."/>
            <person name="Zhou L."/>
            <person name="Zuber A."/>
            <person name="Denarie J."/>
            <person name="Dixon R.A."/>
            <person name="May G.D."/>
            <person name="Schwartz D.C."/>
            <person name="Rogers J."/>
            <person name="Quetier F."/>
            <person name="Town C.D."/>
            <person name="Roe B.A."/>
        </authorList>
    </citation>
    <scope>NUCLEOTIDE SEQUENCE [LARGE SCALE GENOMIC DNA]</scope>
    <source>
        <strain evidence="12">A17</strain>
        <strain evidence="14 15">cv. Jemalong A17</strain>
    </source>
</reference>
<dbReference type="ExpressionAtlas" id="G7K520">
    <property type="expression patterns" value="differential"/>
</dbReference>
<dbReference type="AlphaFoldDB" id="G7K520"/>
<dbReference type="HOGENOM" id="CLU_089796_3_0_1"/>
<keyword evidence="4" id="KW-0472">Membrane</keyword>
<dbReference type="Proteomes" id="UP000002051">
    <property type="component" value="Chromosome 5"/>
</dbReference>
<evidence type="ECO:0000313" key="13">
    <source>
        <dbReference type="EMBL" id="RHN53355.1"/>
    </source>
</evidence>
<reference evidence="13" key="5">
    <citation type="journal article" date="2018" name="Nat. Plants">
        <title>Whole-genome landscape of Medicago truncatula symbiotic genes.</title>
        <authorList>
            <person name="Pecrix Y."/>
            <person name="Gamas P."/>
            <person name="Carrere S."/>
        </authorList>
    </citation>
    <scope>NUCLEOTIDE SEQUENCE</scope>
    <source>
        <tissue evidence="13">Leaves</tissue>
    </source>
</reference>
<dbReference type="GO" id="GO:0005886">
    <property type="term" value="C:plasma membrane"/>
    <property type="evidence" value="ECO:0007669"/>
    <property type="project" value="UniProtKB-SubCell"/>
</dbReference>
<dbReference type="GO" id="GO:0098552">
    <property type="term" value="C:side of membrane"/>
    <property type="evidence" value="ECO:0007669"/>
    <property type="project" value="UniProtKB-KW"/>
</dbReference>
<keyword evidence="4" id="KW-0336">GPI-anchor</keyword>
<dbReference type="STRING" id="3880.G7K520"/>
<evidence type="ECO:0000313" key="16">
    <source>
        <dbReference type="Proteomes" id="UP000265566"/>
    </source>
</evidence>
<dbReference type="InterPro" id="IPR036312">
    <property type="entry name" value="Bifun_inhib/LTP/seed_sf"/>
</dbReference>
<accession>G7K520</accession>
<proteinExistence type="inferred from homology"/>
<feature type="domain" description="Bifunctional inhibitor/plant lipid transfer protein/seed storage helical" evidence="11">
    <location>
        <begin position="28"/>
        <end position="105"/>
    </location>
</feature>
<reference evidence="12 15" key="2">
    <citation type="journal article" date="2014" name="BMC Genomics">
        <title>An improved genome release (version Mt4.0) for the model legume Medicago truncatula.</title>
        <authorList>
            <person name="Tang H."/>
            <person name="Krishnakumar V."/>
            <person name="Bidwell S."/>
            <person name="Rosen B."/>
            <person name="Chan A."/>
            <person name="Zhou S."/>
            <person name="Gentzbittel L."/>
            <person name="Childs K.L."/>
            <person name="Yandell M."/>
            <person name="Gundlach H."/>
            <person name="Mayer K.F."/>
            <person name="Schwartz D.C."/>
            <person name="Town C.D."/>
        </authorList>
    </citation>
    <scope>GENOME REANNOTATION</scope>
    <source>
        <strain evidence="14 15">cv. Jemalong A17</strain>
    </source>
</reference>
<dbReference type="CDD" id="cd00010">
    <property type="entry name" value="AAI_LTSS"/>
    <property type="match status" value="1"/>
</dbReference>
<keyword evidence="15" id="KW-1185">Reference proteome</keyword>
<dbReference type="SMART" id="SM00499">
    <property type="entry name" value="AAI"/>
    <property type="match status" value="1"/>
</dbReference>
<dbReference type="InterPro" id="IPR043325">
    <property type="entry name" value="LTSS"/>
</dbReference>
<evidence type="ECO:0000256" key="3">
    <source>
        <dbReference type="ARBA" id="ARBA00022475"/>
    </source>
</evidence>
<dbReference type="Pfam" id="PF14368">
    <property type="entry name" value="LTP_2"/>
    <property type="match status" value="1"/>
</dbReference>
<organism evidence="12 15">
    <name type="scientific">Medicago truncatula</name>
    <name type="common">Barrel medic</name>
    <name type="synonym">Medicago tribuloides</name>
    <dbReference type="NCBI Taxonomy" id="3880"/>
    <lineage>
        <taxon>Eukaryota</taxon>
        <taxon>Viridiplantae</taxon>
        <taxon>Streptophyta</taxon>
        <taxon>Embryophyta</taxon>
        <taxon>Tracheophyta</taxon>
        <taxon>Spermatophyta</taxon>
        <taxon>Magnoliopsida</taxon>
        <taxon>eudicotyledons</taxon>
        <taxon>Gunneridae</taxon>
        <taxon>Pentapetalae</taxon>
        <taxon>rosids</taxon>
        <taxon>fabids</taxon>
        <taxon>Fabales</taxon>
        <taxon>Fabaceae</taxon>
        <taxon>Papilionoideae</taxon>
        <taxon>50 kb inversion clade</taxon>
        <taxon>NPAAA clade</taxon>
        <taxon>Hologalegina</taxon>
        <taxon>IRL clade</taxon>
        <taxon>Trifolieae</taxon>
        <taxon>Medicago</taxon>
    </lineage>
</organism>
<evidence type="ECO:0000256" key="8">
    <source>
        <dbReference type="ARBA" id="ARBA00023288"/>
    </source>
</evidence>
<dbReference type="PANTHER" id="PTHR33044">
    <property type="entry name" value="BIFUNCTIONAL INHIBITOR/LIPID-TRANSFER PROTEIN/SEED STORAGE 2S ALBUMIN SUPERFAMILY PROTEIN-RELATED"/>
    <property type="match status" value="1"/>
</dbReference>
<evidence type="ECO:0000256" key="6">
    <source>
        <dbReference type="ARBA" id="ARBA00023157"/>
    </source>
</evidence>
<comment type="similarity">
    <text evidence="2">Belongs to the plant LTP family.</text>
</comment>
<evidence type="ECO:0000259" key="11">
    <source>
        <dbReference type="SMART" id="SM00499"/>
    </source>
</evidence>
<evidence type="ECO:0000256" key="4">
    <source>
        <dbReference type="ARBA" id="ARBA00022622"/>
    </source>
</evidence>
<evidence type="ECO:0000313" key="15">
    <source>
        <dbReference type="Proteomes" id="UP000002051"/>
    </source>
</evidence>
<dbReference type="InterPro" id="IPR016140">
    <property type="entry name" value="Bifunc_inhib/LTP/seed_store"/>
</dbReference>
<dbReference type="PRINTS" id="PR00382">
    <property type="entry name" value="LIPIDTRNSFER"/>
</dbReference>
<dbReference type="OMA" id="MKMGMGL"/>
<dbReference type="eggNOG" id="ENOG502RZKK">
    <property type="taxonomic scope" value="Eukaryota"/>
</dbReference>
<evidence type="ECO:0000256" key="9">
    <source>
        <dbReference type="SAM" id="MobiDB-lite"/>
    </source>
</evidence>
<dbReference type="PaxDb" id="3880-AES93739"/>
<dbReference type="Proteomes" id="UP000265566">
    <property type="component" value="Chromosome 5"/>
</dbReference>
<keyword evidence="5 10" id="KW-0732">Signal</keyword>
<evidence type="ECO:0000313" key="14">
    <source>
        <dbReference type="EnsemblPlants" id="AES93739"/>
    </source>
</evidence>
<name>G7K520_MEDTR</name>
<dbReference type="EMBL" id="CM001221">
    <property type="protein sequence ID" value="AES93739.1"/>
    <property type="molecule type" value="Genomic_DNA"/>
</dbReference>
<dbReference type="EMBL" id="PSQE01000005">
    <property type="protein sequence ID" value="RHN53355.1"/>
    <property type="molecule type" value="Genomic_DNA"/>
</dbReference>
<feature type="signal peptide" evidence="10">
    <location>
        <begin position="1"/>
        <end position="24"/>
    </location>
</feature>
<reference evidence="16" key="4">
    <citation type="journal article" date="2018" name="Nat. Plants">
        <title>Whole-genome landscape of Medicago truncatula symbiotic genes.</title>
        <authorList>
            <person name="Pecrix Y."/>
            <person name="Staton S.E."/>
            <person name="Sallet E."/>
            <person name="Lelandais-Briere C."/>
            <person name="Moreau S."/>
            <person name="Carrere S."/>
            <person name="Blein T."/>
            <person name="Jardinaud M.F."/>
            <person name="Latrasse D."/>
            <person name="Zouine M."/>
            <person name="Zahm M."/>
            <person name="Kreplak J."/>
            <person name="Mayjonade B."/>
            <person name="Satge C."/>
            <person name="Perez M."/>
            <person name="Cauet S."/>
            <person name="Marande W."/>
            <person name="Chantry-Darmon C."/>
            <person name="Lopez-Roques C."/>
            <person name="Bouchez O."/>
            <person name="Berard A."/>
            <person name="Debelle F."/>
            <person name="Munos S."/>
            <person name="Bendahmane A."/>
            <person name="Berges H."/>
            <person name="Niebel A."/>
            <person name="Buitink J."/>
            <person name="Frugier F."/>
            <person name="Benhamed M."/>
            <person name="Crespi M."/>
            <person name="Gouzy J."/>
            <person name="Gamas P."/>
        </authorList>
    </citation>
    <scope>NUCLEOTIDE SEQUENCE [LARGE SCALE GENOMIC DNA]</scope>
    <source>
        <strain evidence="16">cv. Jemalong A17</strain>
    </source>
</reference>
<evidence type="ECO:0000256" key="2">
    <source>
        <dbReference type="ARBA" id="ARBA00009748"/>
    </source>
</evidence>
<keyword evidence="8" id="KW-0449">Lipoprotein</keyword>
<evidence type="ECO:0000256" key="5">
    <source>
        <dbReference type="ARBA" id="ARBA00022729"/>
    </source>
</evidence>
<keyword evidence="7" id="KW-0325">Glycoprotein</keyword>
<evidence type="ECO:0000256" key="10">
    <source>
        <dbReference type="SAM" id="SignalP"/>
    </source>
</evidence>
<protein>
    <submittedName>
        <fullName evidence="12 13">Lipid transfer protein</fullName>
    </submittedName>
</protein>
<evidence type="ECO:0000256" key="1">
    <source>
        <dbReference type="ARBA" id="ARBA00004609"/>
    </source>
</evidence>
<dbReference type="InterPro" id="IPR000528">
    <property type="entry name" value="Plant_nsLTP"/>
</dbReference>
<dbReference type="Gramene" id="rna28256">
    <property type="protein sequence ID" value="RHN53355.1"/>
    <property type="gene ID" value="gene28256"/>
</dbReference>